<keyword evidence="2" id="KW-0472">Membrane</keyword>
<organism evidence="3 4">
    <name type="scientific">Candidatus Desantisbacteria bacterium CG_4_10_14_0_8_um_filter_48_22</name>
    <dbReference type="NCBI Taxonomy" id="1974543"/>
    <lineage>
        <taxon>Bacteria</taxon>
        <taxon>Candidatus Desantisiibacteriota</taxon>
    </lineage>
</organism>
<protein>
    <submittedName>
        <fullName evidence="3">Uncharacterized protein</fullName>
    </submittedName>
</protein>
<comment type="caution">
    <text evidence="3">The sequence shown here is derived from an EMBL/GenBank/DDBJ whole genome shotgun (WGS) entry which is preliminary data.</text>
</comment>
<keyword evidence="2" id="KW-0812">Transmembrane</keyword>
<evidence type="ECO:0000313" key="3">
    <source>
        <dbReference type="EMBL" id="PIZ15650.1"/>
    </source>
</evidence>
<dbReference type="Proteomes" id="UP000229307">
    <property type="component" value="Unassembled WGS sequence"/>
</dbReference>
<name>A0A2M7S828_9BACT</name>
<reference evidence="4" key="1">
    <citation type="submission" date="2017-09" db="EMBL/GenBank/DDBJ databases">
        <title>Depth-based differentiation of microbial function through sediment-hosted aquifers and enrichment of novel symbionts in the deep terrestrial subsurface.</title>
        <authorList>
            <person name="Probst A.J."/>
            <person name="Ladd B."/>
            <person name="Jarett J.K."/>
            <person name="Geller-Mcgrath D.E."/>
            <person name="Sieber C.M.K."/>
            <person name="Emerson J.B."/>
            <person name="Anantharaman K."/>
            <person name="Thomas B.C."/>
            <person name="Malmstrom R."/>
            <person name="Stieglmeier M."/>
            <person name="Klingl A."/>
            <person name="Woyke T."/>
            <person name="Ryan C.M."/>
            <person name="Banfield J.F."/>
        </authorList>
    </citation>
    <scope>NUCLEOTIDE SEQUENCE [LARGE SCALE GENOMIC DNA]</scope>
</reference>
<feature type="transmembrane region" description="Helical" evidence="2">
    <location>
        <begin position="12"/>
        <end position="45"/>
    </location>
</feature>
<keyword evidence="1" id="KW-0175">Coiled coil</keyword>
<evidence type="ECO:0000256" key="2">
    <source>
        <dbReference type="SAM" id="Phobius"/>
    </source>
</evidence>
<feature type="coiled-coil region" evidence="1">
    <location>
        <begin position="262"/>
        <end position="293"/>
    </location>
</feature>
<dbReference type="EMBL" id="PFMR01000247">
    <property type="protein sequence ID" value="PIZ15650.1"/>
    <property type="molecule type" value="Genomic_DNA"/>
</dbReference>
<keyword evidence="2" id="KW-1133">Transmembrane helix</keyword>
<gene>
    <name evidence="3" type="ORF">COY52_09215</name>
</gene>
<proteinExistence type="predicted"/>
<dbReference type="AlphaFoldDB" id="A0A2M7S828"/>
<sequence length="301" mass="34209">MGEMEEWVGFLTVIVIVIGLIYLAFLYWYVILALVVIGIMIYLIGKENEKEKLRQAAEAARKAEEVVRLQRHREEQRGYRKQMIVLGEQSIGLFESMPKHLSSAEEYLDQAEVDFAEGAFAPFWDSIENAAKTLGRFDEGVHHIKDNASRYTELIRKYEDTPPQFPLARQSVTKLGVGTTTAERMKVIVRTAQRNFQFATIYEQHKTNQILVAGFTSLAQALERMTRQITASIDDLADSVDVMASTLNESICAVHSRMGDVAERISQHHDELMEEASEAAAREEKTLKMLDNIQHGRRSSL</sequence>
<evidence type="ECO:0000256" key="1">
    <source>
        <dbReference type="SAM" id="Coils"/>
    </source>
</evidence>
<evidence type="ECO:0000313" key="4">
    <source>
        <dbReference type="Proteomes" id="UP000229307"/>
    </source>
</evidence>
<accession>A0A2M7S828</accession>